<sequence length="583" mass="62691">MAKQRTTRCAYTPRLRCLDVQQQQHKALSVLLEPEQQRQQPRPAPHLHAAGYTEAPSCKETPHGSQTNGLILHPPSGALFNDNRHGSPPEIFGCDLARRRSTSRHSGTTSNGRDSSASYELSADGTQSGLECSNASSNCSAWGHTSEAMNPASPGGAQTQKRGGDFEQKQEKQDQQPPQQGPLRWTSWSDTEQYDEPGGSLPDRRTEPSAHCDPEILTAAHGEDQQQQQFPRRLLASSRSRRVSSSCGSRERLCSSMRSRMHGGSIGVTGSNSSSRSDSNTFELRRQMQSHPHAAPSPPYVSEEAGAMRTAASAWVSPTVILTTKTSETTALEKGGWEEEEARVHRANAAYESTATAAAAASTATIVSTTSIGPSSPTLHSPCDCETSRQDGGSGAVAAWQGYLLIKKLNFILRHGASLFRLPMREDGFAVSANFKQRYELLYDEEETETCPALSRTHQQQQIGLAYGEAGGVACWHQMGVGGLLRKDGCLLATAANAATADLEQHGGGGRQTSVDFATGFPGDASVLSGMRRNSEVAVYIDVKRAMQAGVVFFRSANGVVLTEGLEGKIPSVRKYDDGNSTA</sequence>
<dbReference type="AlphaFoldDB" id="A0A1D3D5T8"/>
<dbReference type="SUPFAM" id="SSF56399">
    <property type="entry name" value="ADP-ribosylation"/>
    <property type="match status" value="1"/>
</dbReference>
<feature type="compositionally biased region" description="Basic and acidic residues" evidence="4">
    <location>
        <begin position="202"/>
        <end position="214"/>
    </location>
</feature>
<name>A0A1D3D5T8_9EIME</name>
<keyword evidence="3" id="KW-0520">NAD</keyword>
<dbReference type="PANTHER" id="PTHR12684">
    <property type="entry name" value="PUTATIVE PHOSPHOTRANSFERASE"/>
    <property type="match status" value="1"/>
</dbReference>
<feature type="compositionally biased region" description="Basic and acidic residues" evidence="4">
    <location>
        <begin position="162"/>
        <end position="174"/>
    </location>
</feature>
<accession>A0A1D3D5T8</accession>
<dbReference type="InParanoid" id="A0A1D3D5T8"/>
<reference evidence="5 6" key="1">
    <citation type="journal article" date="2016" name="BMC Genomics">
        <title>Comparative genomics reveals Cyclospora cayetanensis possesses coccidia-like metabolism and invasion components but unique surface antigens.</title>
        <authorList>
            <person name="Liu S."/>
            <person name="Wang L."/>
            <person name="Zheng H."/>
            <person name="Xu Z."/>
            <person name="Roellig D.M."/>
            <person name="Li N."/>
            <person name="Frace M.A."/>
            <person name="Tang K."/>
            <person name="Arrowood M.J."/>
            <person name="Moss D.M."/>
            <person name="Zhang L."/>
            <person name="Feng Y."/>
            <person name="Xiao L."/>
        </authorList>
    </citation>
    <scope>NUCLEOTIDE SEQUENCE [LARGE SCALE GENOMIC DNA]</scope>
    <source>
        <strain evidence="5 6">CHN_HEN01</strain>
    </source>
</reference>
<dbReference type="VEuPathDB" id="ToxoDB:cyc_03340"/>
<dbReference type="InterPro" id="IPR042081">
    <property type="entry name" value="RNA_2'-PTrans_C"/>
</dbReference>
<dbReference type="GO" id="GO:0006388">
    <property type="term" value="P:tRNA splicing, via endonucleolytic cleavage and ligation"/>
    <property type="evidence" value="ECO:0007669"/>
    <property type="project" value="TreeGrafter"/>
</dbReference>
<dbReference type="PANTHER" id="PTHR12684:SF2">
    <property type="entry name" value="TRNA 2'-PHOSPHOTRANSFERASE 1"/>
    <property type="match status" value="1"/>
</dbReference>
<evidence type="ECO:0000256" key="1">
    <source>
        <dbReference type="ARBA" id="ARBA00009836"/>
    </source>
</evidence>
<dbReference type="Gene3D" id="3.20.170.30">
    <property type="match status" value="1"/>
</dbReference>
<keyword evidence="2" id="KW-0808">Transferase</keyword>
<dbReference type="InterPro" id="IPR002745">
    <property type="entry name" value="Ptrans_KptA/Tpt1"/>
</dbReference>
<evidence type="ECO:0000256" key="3">
    <source>
        <dbReference type="ARBA" id="ARBA00023027"/>
    </source>
</evidence>
<feature type="compositionally biased region" description="Polar residues" evidence="4">
    <location>
        <begin position="111"/>
        <end position="140"/>
    </location>
</feature>
<protein>
    <submittedName>
        <fullName evidence="5">Phosphotransferase tpt1</fullName>
    </submittedName>
</protein>
<dbReference type="GO" id="GO:0000215">
    <property type="term" value="F:tRNA 2'-phosphotransferase activity"/>
    <property type="evidence" value="ECO:0007669"/>
    <property type="project" value="TreeGrafter"/>
</dbReference>
<evidence type="ECO:0000256" key="2">
    <source>
        <dbReference type="ARBA" id="ARBA00022679"/>
    </source>
</evidence>
<feature type="compositionally biased region" description="Low complexity" evidence="4">
    <location>
        <begin position="232"/>
        <end position="248"/>
    </location>
</feature>
<organism evidence="5 6">
    <name type="scientific">Cyclospora cayetanensis</name>
    <dbReference type="NCBI Taxonomy" id="88456"/>
    <lineage>
        <taxon>Eukaryota</taxon>
        <taxon>Sar</taxon>
        <taxon>Alveolata</taxon>
        <taxon>Apicomplexa</taxon>
        <taxon>Conoidasida</taxon>
        <taxon>Coccidia</taxon>
        <taxon>Eucoccidiorida</taxon>
        <taxon>Eimeriorina</taxon>
        <taxon>Eimeriidae</taxon>
        <taxon>Cyclospora</taxon>
    </lineage>
</organism>
<feature type="compositionally biased region" description="Low complexity" evidence="4">
    <location>
        <begin position="268"/>
        <end position="279"/>
    </location>
</feature>
<evidence type="ECO:0000313" key="5">
    <source>
        <dbReference type="EMBL" id="OEH78799.1"/>
    </source>
</evidence>
<evidence type="ECO:0000256" key="4">
    <source>
        <dbReference type="SAM" id="MobiDB-lite"/>
    </source>
</evidence>
<proteinExistence type="inferred from homology"/>
<evidence type="ECO:0000313" key="6">
    <source>
        <dbReference type="Proteomes" id="UP000095192"/>
    </source>
</evidence>
<dbReference type="Proteomes" id="UP000095192">
    <property type="component" value="Unassembled WGS sequence"/>
</dbReference>
<feature type="region of interest" description="Disordered" evidence="4">
    <location>
        <begin position="54"/>
        <end position="301"/>
    </location>
</feature>
<dbReference type="EMBL" id="JROU02000613">
    <property type="protein sequence ID" value="OEH78799.1"/>
    <property type="molecule type" value="Genomic_DNA"/>
</dbReference>
<comment type="similarity">
    <text evidence="1">Belongs to the KptA/TPT1 family.</text>
</comment>
<keyword evidence="6" id="KW-1185">Reference proteome</keyword>
<gene>
    <name evidence="5" type="ORF">cyc_03340</name>
</gene>
<comment type="caution">
    <text evidence="5">The sequence shown here is derived from an EMBL/GenBank/DDBJ whole genome shotgun (WGS) entry which is preliminary data.</text>
</comment>
<dbReference type="Pfam" id="PF01885">
    <property type="entry name" value="PTS_2-RNA"/>
    <property type="match status" value="1"/>
</dbReference>